<dbReference type="GO" id="GO:0005886">
    <property type="term" value="C:plasma membrane"/>
    <property type="evidence" value="ECO:0007669"/>
    <property type="project" value="UniProtKB-SubCell"/>
</dbReference>
<keyword evidence="9" id="KW-0675">Receptor</keyword>
<evidence type="ECO:0000313" key="18">
    <source>
        <dbReference type="Proteomes" id="UP000677054"/>
    </source>
</evidence>
<keyword evidence="11" id="KW-1071">Ligand-gated ion channel</keyword>
<evidence type="ECO:0000256" key="1">
    <source>
        <dbReference type="ARBA" id="ARBA00004651"/>
    </source>
</evidence>
<accession>A0A7R9A3J7</accession>
<dbReference type="SUPFAM" id="SSF53850">
    <property type="entry name" value="Periplasmic binding protein-like II"/>
    <property type="match status" value="1"/>
</dbReference>
<dbReference type="OrthoDB" id="6374215at2759"/>
<evidence type="ECO:0000256" key="6">
    <source>
        <dbReference type="ARBA" id="ARBA00022989"/>
    </source>
</evidence>
<keyword evidence="10" id="KW-0325">Glycoprotein</keyword>
<sequence length="663" mass="75632">MYLYVHILLLMGTQVVISTQFTGDVVLLREDCGNATFGAGPASFPDMKFPAWLPCVTNDPMQRIMSDWKGYLHVIAALKCRSLQRAEIGFSALTTVNVYPVPIDTPWCHLEHPTPFLDPSTLLDVTRAWAAHEGLGHVFILTDEENEIIWKYSLLPELMRPEDIGFTHVKPGQHTRLMRPEDIGFTHVAFRNFSLFPWERLRRTEGSLMALLVKQELIQHLLFEADSKGMLNHFYNWLFVIPNQTSVSPRNFYSSPMRLGSRVAFLTYPQERDLKQLVSSHPPEDDFLLWMRVMIEEPEIRSIGFWSRSQGQFIINATKSSRYDVRVELLRITAIHTPPFVYVRNDSGLVRFEGFLVDVVNHLSQTLNFTYEYRIVADGKFGSQNENGSWNGIVGEVMNGKADLGLANLARSMERETVVHFPSVDVAIERMGMVIRRPGQDTSDKLLIYVRPFNLSVWLVIGANLILFGVVFGFASRIYDKKPVTSDALDFENAFWIFFGFLVQQGHPREPRWPGRRMIFGSYWLSCVVMFAAYSGILASYFTVTVTPSPINSLEDLVSSDYKFGFPPGSIFASAFNHSKDPTHKEVYQQWLKFQEGDQFVKYEAAPDRLSAGGYAFISDLSNLEHMMMSRCDLMLIKVFSMQMNNGIILQKNSQYASAISSQ</sequence>
<evidence type="ECO:0000256" key="2">
    <source>
        <dbReference type="ARBA" id="ARBA00008685"/>
    </source>
</evidence>
<protein>
    <submittedName>
        <fullName evidence="17">Uncharacterized protein</fullName>
    </submittedName>
</protein>
<dbReference type="EMBL" id="LR899668">
    <property type="protein sequence ID" value="CAD7241574.1"/>
    <property type="molecule type" value="Genomic_DNA"/>
</dbReference>
<dbReference type="FunFam" id="3.40.190.10:FF:000024">
    <property type="entry name" value="Glutamate receptor, ionotropic, delta 1"/>
    <property type="match status" value="1"/>
</dbReference>
<dbReference type="GO" id="GO:0050906">
    <property type="term" value="P:detection of stimulus involved in sensory perception"/>
    <property type="evidence" value="ECO:0007669"/>
    <property type="project" value="UniProtKB-ARBA"/>
</dbReference>
<organism evidence="17">
    <name type="scientific">Darwinula stevensoni</name>
    <dbReference type="NCBI Taxonomy" id="69355"/>
    <lineage>
        <taxon>Eukaryota</taxon>
        <taxon>Metazoa</taxon>
        <taxon>Ecdysozoa</taxon>
        <taxon>Arthropoda</taxon>
        <taxon>Crustacea</taxon>
        <taxon>Oligostraca</taxon>
        <taxon>Ostracoda</taxon>
        <taxon>Podocopa</taxon>
        <taxon>Podocopida</taxon>
        <taxon>Darwinulocopina</taxon>
        <taxon>Darwinuloidea</taxon>
        <taxon>Darwinulidae</taxon>
        <taxon>Darwinula</taxon>
    </lineage>
</organism>
<evidence type="ECO:0000259" key="16">
    <source>
        <dbReference type="SMART" id="SM00918"/>
    </source>
</evidence>
<dbReference type="InterPro" id="IPR052192">
    <property type="entry name" value="Insect_Ionotropic_Sensory_Rcpt"/>
</dbReference>
<reference evidence="17" key="1">
    <citation type="submission" date="2020-11" db="EMBL/GenBank/DDBJ databases">
        <authorList>
            <person name="Tran Van P."/>
        </authorList>
    </citation>
    <scope>NUCLEOTIDE SEQUENCE</scope>
</reference>
<evidence type="ECO:0000256" key="9">
    <source>
        <dbReference type="ARBA" id="ARBA00023170"/>
    </source>
</evidence>
<dbReference type="InterPro" id="IPR001320">
    <property type="entry name" value="Iontro_rcpt_C"/>
</dbReference>
<keyword evidence="8 13" id="KW-0472">Membrane</keyword>
<name>A0A7R9A3J7_9CRUS</name>
<dbReference type="Pfam" id="PF10613">
    <property type="entry name" value="Lig_chan-Glu_bd"/>
    <property type="match status" value="1"/>
</dbReference>
<gene>
    <name evidence="17" type="ORF">DSTB1V02_LOCUS1562</name>
</gene>
<keyword evidence="14" id="KW-0732">Signal</keyword>
<comment type="subcellular location">
    <subcellularLocation>
        <location evidence="1">Cell membrane</location>
        <topology evidence="1">Multi-pass membrane protein</topology>
    </subcellularLocation>
</comment>
<evidence type="ECO:0000259" key="15">
    <source>
        <dbReference type="SMART" id="SM00079"/>
    </source>
</evidence>
<evidence type="ECO:0000256" key="8">
    <source>
        <dbReference type="ARBA" id="ARBA00023136"/>
    </source>
</evidence>
<dbReference type="Proteomes" id="UP000677054">
    <property type="component" value="Unassembled WGS sequence"/>
</dbReference>
<dbReference type="PANTHER" id="PTHR42643:SF24">
    <property type="entry name" value="IONOTROPIC RECEPTOR 60A"/>
    <property type="match status" value="1"/>
</dbReference>
<feature type="transmembrane region" description="Helical" evidence="13">
    <location>
        <begin position="522"/>
        <end position="544"/>
    </location>
</feature>
<evidence type="ECO:0000256" key="5">
    <source>
        <dbReference type="ARBA" id="ARBA00022692"/>
    </source>
</evidence>
<dbReference type="SMART" id="SM00079">
    <property type="entry name" value="PBPe"/>
    <property type="match status" value="1"/>
</dbReference>
<feature type="signal peptide" evidence="14">
    <location>
        <begin position="1"/>
        <end position="18"/>
    </location>
</feature>
<evidence type="ECO:0000256" key="7">
    <source>
        <dbReference type="ARBA" id="ARBA00023065"/>
    </source>
</evidence>
<keyword evidence="3" id="KW-0813">Transport</keyword>
<keyword evidence="7" id="KW-0406">Ion transport</keyword>
<dbReference type="InterPro" id="IPR019594">
    <property type="entry name" value="Glu/Gly-bd"/>
</dbReference>
<comment type="similarity">
    <text evidence="2">Belongs to the glutamate-gated ion channel (TC 1.A.10.1) family.</text>
</comment>
<evidence type="ECO:0000256" key="11">
    <source>
        <dbReference type="ARBA" id="ARBA00023286"/>
    </source>
</evidence>
<keyword evidence="18" id="KW-1185">Reference proteome</keyword>
<keyword evidence="4" id="KW-1003">Cell membrane</keyword>
<evidence type="ECO:0000256" key="12">
    <source>
        <dbReference type="ARBA" id="ARBA00023303"/>
    </source>
</evidence>
<evidence type="ECO:0000256" key="4">
    <source>
        <dbReference type="ARBA" id="ARBA00022475"/>
    </source>
</evidence>
<dbReference type="Gene3D" id="1.10.287.70">
    <property type="match status" value="1"/>
</dbReference>
<evidence type="ECO:0000313" key="17">
    <source>
        <dbReference type="EMBL" id="CAD7241574.1"/>
    </source>
</evidence>
<dbReference type="AlphaFoldDB" id="A0A7R9A3J7"/>
<keyword evidence="12" id="KW-0407">Ion channel</keyword>
<evidence type="ECO:0000256" key="3">
    <source>
        <dbReference type="ARBA" id="ARBA00022448"/>
    </source>
</evidence>
<dbReference type="SMART" id="SM00918">
    <property type="entry name" value="Lig_chan-Glu_bd"/>
    <property type="match status" value="1"/>
</dbReference>
<proteinExistence type="inferred from homology"/>
<feature type="domain" description="Ionotropic glutamate receptor L-glutamate and glycine-binding" evidence="16">
    <location>
        <begin position="339"/>
        <end position="399"/>
    </location>
</feature>
<dbReference type="Gene3D" id="3.40.190.10">
    <property type="entry name" value="Periplasmic binding protein-like II"/>
    <property type="match status" value="1"/>
</dbReference>
<dbReference type="GO" id="GO:0015276">
    <property type="term" value="F:ligand-gated monoatomic ion channel activity"/>
    <property type="evidence" value="ECO:0007669"/>
    <property type="project" value="InterPro"/>
</dbReference>
<evidence type="ECO:0000256" key="10">
    <source>
        <dbReference type="ARBA" id="ARBA00023180"/>
    </source>
</evidence>
<evidence type="ECO:0000256" key="13">
    <source>
        <dbReference type="SAM" id="Phobius"/>
    </source>
</evidence>
<evidence type="ECO:0000256" key="14">
    <source>
        <dbReference type="SAM" id="SignalP"/>
    </source>
</evidence>
<dbReference type="EMBL" id="CAJPEV010000151">
    <property type="protein sequence ID" value="CAG0881431.1"/>
    <property type="molecule type" value="Genomic_DNA"/>
</dbReference>
<keyword evidence="6 13" id="KW-1133">Transmembrane helix</keyword>
<dbReference type="Pfam" id="PF00060">
    <property type="entry name" value="Lig_chan"/>
    <property type="match status" value="1"/>
</dbReference>
<keyword evidence="5 13" id="KW-0812">Transmembrane</keyword>
<dbReference type="PANTHER" id="PTHR42643">
    <property type="entry name" value="IONOTROPIC RECEPTOR 20A-RELATED"/>
    <property type="match status" value="1"/>
</dbReference>
<feature type="chain" id="PRO_5036209687" evidence="14">
    <location>
        <begin position="19"/>
        <end position="663"/>
    </location>
</feature>
<feature type="domain" description="Ionotropic glutamate receptor C-terminal" evidence="15">
    <location>
        <begin position="329"/>
        <end position="663"/>
    </location>
</feature>
<feature type="transmembrane region" description="Helical" evidence="13">
    <location>
        <begin position="455"/>
        <end position="475"/>
    </location>
</feature>